<evidence type="ECO:0000313" key="4">
    <source>
        <dbReference type="Proteomes" id="UP000781710"/>
    </source>
</evidence>
<dbReference type="Proteomes" id="UP000781710">
    <property type="component" value="Unassembled WGS sequence"/>
</dbReference>
<reference evidence="3 4" key="1">
    <citation type="submission" date="2017-10" db="EMBL/GenBank/DDBJ databases">
        <title>Whole genome sequencing of members of genus Pseudoxanthomonas.</title>
        <authorList>
            <person name="Kumar S."/>
            <person name="Bansal K."/>
            <person name="Kaur A."/>
            <person name="Patil P."/>
            <person name="Sharma S."/>
            <person name="Patil P.B."/>
        </authorList>
    </citation>
    <scope>NUCLEOTIDE SEQUENCE [LARGE SCALE GENOMIC DNA]</scope>
    <source>
        <strain evidence="3 4">DSM 17109</strain>
    </source>
</reference>
<comment type="caution">
    <text evidence="3">The sequence shown here is derived from an EMBL/GenBank/DDBJ whole genome shotgun (WGS) entry which is preliminary data.</text>
</comment>
<accession>A0ABQ6ZJW3</accession>
<feature type="chain" id="PRO_5045398759" description="DUF6265 domain-containing protein" evidence="1">
    <location>
        <begin position="23"/>
        <end position="155"/>
    </location>
</feature>
<evidence type="ECO:0000256" key="1">
    <source>
        <dbReference type="SAM" id="SignalP"/>
    </source>
</evidence>
<proteinExistence type="predicted"/>
<keyword evidence="4" id="KW-1185">Reference proteome</keyword>
<evidence type="ECO:0000313" key="3">
    <source>
        <dbReference type="EMBL" id="KAF1726439.1"/>
    </source>
</evidence>
<feature type="domain" description="DUF6265" evidence="2">
    <location>
        <begin position="26"/>
        <end position="132"/>
    </location>
</feature>
<sequence length="155" mass="17280">MRRLTTFFLSVSTALIAVPASANDLDWLAGHWCGQSGKTFSEETWMAPRGGLLVGMHRDTRDGRATGFEFMRIAAQDGRWVFLAQPGGKAATAFPAERVEKDRAVFANPAHDFPKRVIYSRPDVDTLHARIDDGRDDGQAMEWTWRRDCVAPPSS</sequence>
<protein>
    <recommendedName>
        <fullName evidence="2">DUF6265 domain-containing protein</fullName>
    </recommendedName>
</protein>
<dbReference type="Pfam" id="PF19780">
    <property type="entry name" value="DUF6265"/>
    <property type="match status" value="1"/>
</dbReference>
<feature type="signal peptide" evidence="1">
    <location>
        <begin position="1"/>
        <end position="22"/>
    </location>
</feature>
<name>A0ABQ6ZJW3_9GAMM</name>
<dbReference type="InterPro" id="IPR046232">
    <property type="entry name" value="DUF6265"/>
</dbReference>
<gene>
    <name evidence="3" type="ORF">CSC78_04910</name>
</gene>
<organism evidence="3 4">
    <name type="scientific">Pseudoxanthomonas japonensis</name>
    <dbReference type="NCBI Taxonomy" id="69284"/>
    <lineage>
        <taxon>Bacteria</taxon>
        <taxon>Pseudomonadati</taxon>
        <taxon>Pseudomonadota</taxon>
        <taxon>Gammaproteobacteria</taxon>
        <taxon>Lysobacterales</taxon>
        <taxon>Lysobacteraceae</taxon>
        <taxon>Pseudoxanthomonas</taxon>
    </lineage>
</organism>
<keyword evidence="1" id="KW-0732">Signal</keyword>
<evidence type="ECO:0000259" key="2">
    <source>
        <dbReference type="Pfam" id="PF19780"/>
    </source>
</evidence>
<dbReference type="EMBL" id="PDWW01000004">
    <property type="protein sequence ID" value="KAF1726439.1"/>
    <property type="molecule type" value="Genomic_DNA"/>
</dbReference>
<dbReference type="RefSeq" id="WP_162336795.1">
    <property type="nucleotide sequence ID" value="NZ_JBHSRQ010000004.1"/>
</dbReference>